<protein>
    <submittedName>
        <fullName evidence="3">ATPase phospholipid transporting 8A1</fullName>
    </submittedName>
</protein>
<dbReference type="GO" id="GO:0045332">
    <property type="term" value="P:phospholipid translocation"/>
    <property type="evidence" value="ECO:0007669"/>
    <property type="project" value="TreeGrafter"/>
</dbReference>
<evidence type="ECO:0000259" key="2">
    <source>
        <dbReference type="Pfam" id="PF16209"/>
    </source>
</evidence>
<feature type="domain" description="P-type ATPase A" evidence="1">
    <location>
        <begin position="198"/>
        <end position="241"/>
    </location>
</feature>
<accession>A0A3B3SIP7</accession>
<proteinExistence type="predicted"/>
<keyword evidence="4" id="KW-1185">Reference proteome</keyword>
<dbReference type="InterPro" id="IPR032631">
    <property type="entry name" value="P-type_ATPase_N"/>
</dbReference>
<dbReference type="Proteomes" id="UP000261540">
    <property type="component" value="Unplaced"/>
</dbReference>
<name>A0A3B3SIP7_9TELE</name>
<dbReference type="InterPro" id="IPR008250">
    <property type="entry name" value="ATPase_P-typ_transduc_dom_A_sf"/>
</dbReference>
<dbReference type="Ensembl" id="ENSPKIT00000010984.1">
    <property type="protein sequence ID" value="ENSPKIP00000030175.1"/>
    <property type="gene ID" value="ENSPKIG00000011029.1"/>
</dbReference>
<dbReference type="InterPro" id="IPR023298">
    <property type="entry name" value="ATPase_P-typ_TM_dom_sf"/>
</dbReference>
<dbReference type="SUPFAM" id="SSF81665">
    <property type="entry name" value="Calcium ATPase, transmembrane domain M"/>
    <property type="match status" value="1"/>
</dbReference>
<dbReference type="InterPro" id="IPR059000">
    <property type="entry name" value="ATPase_P-type_domA"/>
</dbReference>
<evidence type="ECO:0000313" key="4">
    <source>
        <dbReference type="Proteomes" id="UP000261540"/>
    </source>
</evidence>
<evidence type="ECO:0000313" key="3">
    <source>
        <dbReference type="Ensembl" id="ENSPKIP00000030175.1"/>
    </source>
</evidence>
<feature type="domain" description="P-type ATPase N-terminal" evidence="2">
    <location>
        <begin position="107"/>
        <end position="169"/>
    </location>
</feature>
<reference evidence="3" key="2">
    <citation type="submission" date="2025-09" db="UniProtKB">
        <authorList>
            <consortium name="Ensembl"/>
        </authorList>
    </citation>
    <scope>IDENTIFICATION</scope>
</reference>
<dbReference type="PANTHER" id="PTHR24092">
    <property type="entry name" value="PROBABLE PHOSPHOLIPID-TRANSPORTING ATPASE"/>
    <property type="match status" value="1"/>
</dbReference>
<dbReference type="Pfam" id="PF16209">
    <property type="entry name" value="PhoLip_ATPase_N"/>
    <property type="match status" value="1"/>
</dbReference>
<reference evidence="3" key="1">
    <citation type="submission" date="2025-08" db="UniProtKB">
        <authorList>
            <consortium name="Ensembl"/>
        </authorList>
    </citation>
    <scope>IDENTIFICATION</scope>
</reference>
<dbReference type="GO" id="GO:0005802">
    <property type="term" value="C:trans-Golgi network"/>
    <property type="evidence" value="ECO:0007669"/>
    <property type="project" value="TreeGrafter"/>
</dbReference>
<sequence>YVGCPVFGSRTQVWRGVHVACECYKSIGEDRCGIEDTAALAVQTDSVLLCCRNFFCPRVQGLGNCCRLSASWRSPSRFAESRKGYVKAKDTSRKAKSSDQDDSRWIFINQPQSTRFCSNSISTAKYNVLTFLPRFLFSQFRRAANSFFLFIALLQQIPDVSPTGRWTTLVPLLFILIVAAVKEVIEDLKRHNADNVVNKKKTQVLRNGAWEIVHWEKVVVGDIIRINGNEFVPADTILLSSR</sequence>
<organism evidence="3 4">
    <name type="scientific">Paramormyrops kingsleyae</name>
    <dbReference type="NCBI Taxonomy" id="1676925"/>
    <lineage>
        <taxon>Eukaryota</taxon>
        <taxon>Metazoa</taxon>
        <taxon>Chordata</taxon>
        <taxon>Craniata</taxon>
        <taxon>Vertebrata</taxon>
        <taxon>Euteleostomi</taxon>
        <taxon>Actinopterygii</taxon>
        <taxon>Neopterygii</taxon>
        <taxon>Teleostei</taxon>
        <taxon>Osteoglossocephala</taxon>
        <taxon>Osteoglossomorpha</taxon>
        <taxon>Osteoglossiformes</taxon>
        <taxon>Mormyridae</taxon>
        <taxon>Paramormyrops</taxon>
    </lineage>
</organism>
<dbReference type="Pfam" id="PF00122">
    <property type="entry name" value="E1-E2_ATPase"/>
    <property type="match status" value="1"/>
</dbReference>
<dbReference type="AlphaFoldDB" id="A0A3B3SIP7"/>
<dbReference type="GO" id="GO:0140326">
    <property type="term" value="F:ATPase-coupled intramembrane lipid transporter activity"/>
    <property type="evidence" value="ECO:0007669"/>
    <property type="project" value="TreeGrafter"/>
</dbReference>
<dbReference type="GeneTree" id="ENSGT00940000157110"/>
<dbReference type="SUPFAM" id="SSF81653">
    <property type="entry name" value="Calcium ATPase, transduction domain A"/>
    <property type="match status" value="1"/>
</dbReference>
<evidence type="ECO:0000259" key="1">
    <source>
        <dbReference type="Pfam" id="PF00122"/>
    </source>
</evidence>
<dbReference type="PANTHER" id="PTHR24092:SF221">
    <property type="entry name" value="PHOSPHOLIPID-TRANSPORTING ATPASE IA"/>
    <property type="match status" value="1"/>
</dbReference>
<dbReference type="GO" id="GO:0005886">
    <property type="term" value="C:plasma membrane"/>
    <property type="evidence" value="ECO:0007669"/>
    <property type="project" value="TreeGrafter"/>
</dbReference>
<dbReference type="Gene3D" id="2.70.150.10">
    <property type="entry name" value="Calcium-transporting ATPase, cytoplasmic transduction domain A"/>
    <property type="match status" value="1"/>
</dbReference>